<dbReference type="Gene3D" id="3.40.50.880">
    <property type="match status" value="1"/>
</dbReference>
<dbReference type="InterPro" id="IPR044992">
    <property type="entry name" value="ChyE-like"/>
</dbReference>
<dbReference type="AlphaFoldDB" id="A0A418XFC3"/>
<dbReference type="Pfam" id="PF00117">
    <property type="entry name" value="GATase"/>
    <property type="match status" value="1"/>
</dbReference>
<keyword evidence="2" id="KW-0808">Transferase</keyword>
<dbReference type="GO" id="GO:0016740">
    <property type="term" value="F:transferase activity"/>
    <property type="evidence" value="ECO:0007669"/>
    <property type="project" value="UniProtKB-KW"/>
</dbReference>
<name>A0A418XFC3_9PSED</name>
<sequence length="226" mass="25170">MKLSRAIAIVHSDTDVPGSLPELFNEQGIDLEIVSISQALPAPEALDIVVVMGSPESAYDHRLSWLDSELKWLKSVQERGVPTLGICFGSQLLARALGGQVYRNSTAEIGWTEVQTLQEEWAHKGPWLNFHFDAFTPPPGSTLLAKTDLAPQAYRKGKSMGVQFHPEIDAQMFDTWTDYWSNTEEGKRFLATAGDLPERMRAEIQVKEAGNRTNCRLLLQDFLAGI</sequence>
<proteinExistence type="predicted"/>
<dbReference type="InterPro" id="IPR017926">
    <property type="entry name" value="GATASE"/>
</dbReference>
<keyword evidence="2" id="KW-0315">Glutamine amidotransferase</keyword>
<dbReference type="Proteomes" id="UP000284021">
    <property type="component" value="Unassembled WGS sequence"/>
</dbReference>
<comment type="caution">
    <text evidence="2">The sequence shown here is derived from an EMBL/GenBank/DDBJ whole genome shotgun (WGS) entry which is preliminary data.</text>
</comment>
<dbReference type="PANTHER" id="PTHR42695:SF5">
    <property type="entry name" value="GLUTAMINE AMIDOTRANSFERASE YLR126C-RELATED"/>
    <property type="match status" value="1"/>
</dbReference>
<accession>A0A418XFC3</accession>
<evidence type="ECO:0000313" key="3">
    <source>
        <dbReference type="Proteomes" id="UP000284021"/>
    </source>
</evidence>
<dbReference type="CDD" id="cd01741">
    <property type="entry name" value="GATase1_1"/>
    <property type="match status" value="1"/>
</dbReference>
<dbReference type="EMBL" id="QYUR01000003">
    <property type="protein sequence ID" value="RJG11113.1"/>
    <property type="molecule type" value="Genomic_DNA"/>
</dbReference>
<dbReference type="SUPFAM" id="SSF52317">
    <property type="entry name" value="Class I glutamine amidotransferase-like"/>
    <property type="match status" value="1"/>
</dbReference>
<feature type="domain" description="Glutamine amidotransferase" evidence="1">
    <location>
        <begin position="23"/>
        <end position="171"/>
    </location>
</feature>
<keyword evidence="3" id="KW-1185">Reference proteome</keyword>
<protein>
    <submittedName>
        <fullName evidence="2">Type 1 glutamine amidotransferase</fullName>
    </submittedName>
</protein>
<dbReference type="PROSITE" id="PS51273">
    <property type="entry name" value="GATASE_TYPE_1"/>
    <property type="match status" value="1"/>
</dbReference>
<gene>
    <name evidence="2" type="ORF">D3879_15755</name>
</gene>
<dbReference type="GO" id="GO:0005829">
    <property type="term" value="C:cytosol"/>
    <property type="evidence" value="ECO:0007669"/>
    <property type="project" value="TreeGrafter"/>
</dbReference>
<dbReference type="InterPro" id="IPR029062">
    <property type="entry name" value="Class_I_gatase-like"/>
</dbReference>
<dbReference type="OrthoDB" id="9813383at2"/>
<organism evidence="2 3">
    <name type="scientific">Pseudomonas cavernicola</name>
    <dbReference type="NCBI Taxonomy" id="2320866"/>
    <lineage>
        <taxon>Bacteria</taxon>
        <taxon>Pseudomonadati</taxon>
        <taxon>Pseudomonadota</taxon>
        <taxon>Gammaproteobacteria</taxon>
        <taxon>Pseudomonadales</taxon>
        <taxon>Pseudomonadaceae</taxon>
        <taxon>Pseudomonas</taxon>
    </lineage>
</organism>
<evidence type="ECO:0000313" key="2">
    <source>
        <dbReference type="EMBL" id="RJG11113.1"/>
    </source>
</evidence>
<reference evidence="2 3" key="1">
    <citation type="submission" date="2018-09" db="EMBL/GenBank/DDBJ databases">
        <authorList>
            <person name="Zhu H."/>
        </authorList>
    </citation>
    <scope>NUCLEOTIDE SEQUENCE [LARGE SCALE GENOMIC DNA]</scope>
    <source>
        <strain evidence="2 3">K1S02-6</strain>
    </source>
</reference>
<evidence type="ECO:0000259" key="1">
    <source>
        <dbReference type="Pfam" id="PF00117"/>
    </source>
</evidence>
<dbReference type="RefSeq" id="WP_119955245.1">
    <property type="nucleotide sequence ID" value="NZ_QYUR01000003.1"/>
</dbReference>
<dbReference type="PANTHER" id="PTHR42695">
    <property type="entry name" value="GLUTAMINE AMIDOTRANSFERASE YLR126C-RELATED"/>
    <property type="match status" value="1"/>
</dbReference>